<dbReference type="Proteomes" id="UP000838672">
    <property type="component" value="Unassembled WGS sequence"/>
</dbReference>
<comment type="function">
    <text evidence="6">Part of the outer membrane protein assembly complex, which is involved in assembly and insertion of beta-barrel proteins into the outer membrane.</text>
</comment>
<gene>
    <name evidence="6 9" type="primary">bamD</name>
    <name evidence="9" type="ORF">VST7929_02229</name>
</gene>
<dbReference type="InterPro" id="IPR011990">
    <property type="entry name" value="TPR-like_helical_dom_sf"/>
</dbReference>
<feature type="domain" description="Outer membrane lipoprotein BamD-like" evidence="8">
    <location>
        <begin position="28"/>
        <end position="233"/>
    </location>
</feature>
<comment type="subunit">
    <text evidence="6">Part of the Bam complex.</text>
</comment>
<evidence type="ECO:0000256" key="2">
    <source>
        <dbReference type="ARBA" id="ARBA00023136"/>
    </source>
</evidence>
<evidence type="ECO:0000256" key="4">
    <source>
        <dbReference type="ARBA" id="ARBA00023237"/>
    </source>
</evidence>
<dbReference type="Gene3D" id="1.25.40.10">
    <property type="entry name" value="Tetratricopeptide repeat domain"/>
    <property type="match status" value="1"/>
</dbReference>
<keyword evidence="10" id="KW-1185">Reference proteome</keyword>
<dbReference type="PANTHER" id="PTHR37423">
    <property type="entry name" value="SOLUBLE LYTIC MUREIN TRANSGLYCOSYLASE-RELATED"/>
    <property type="match status" value="1"/>
</dbReference>
<dbReference type="InterPro" id="IPR039565">
    <property type="entry name" value="BamD-like"/>
</dbReference>
<evidence type="ECO:0000256" key="3">
    <source>
        <dbReference type="ARBA" id="ARBA00023139"/>
    </source>
</evidence>
<feature type="chain" id="PRO_5046966644" description="Outer membrane protein assembly factor BamD" evidence="7">
    <location>
        <begin position="22"/>
        <end position="242"/>
    </location>
</feature>
<keyword evidence="1 6" id="KW-0732">Signal</keyword>
<comment type="similarity">
    <text evidence="6">Belongs to the BamD family.</text>
</comment>
<reference evidence="9" key="1">
    <citation type="submission" date="2021-11" db="EMBL/GenBank/DDBJ databases">
        <authorList>
            <person name="Rodrigo-Torres L."/>
            <person name="Arahal R. D."/>
            <person name="Lucena T."/>
        </authorList>
    </citation>
    <scope>NUCLEOTIDE SEQUENCE</scope>
    <source>
        <strain evidence="9">CECT 7929</strain>
    </source>
</reference>
<dbReference type="Pfam" id="PF13525">
    <property type="entry name" value="YfiO"/>
    <property type="match status" value="1"/>
</dbReference>
<sequence length="242" mass="27594">MKRLTVTALLALTLITGCTSSDPDIVPDLAPSQLYNEAQTELERGNWMQAIEKLEALDSRYPFGAYSEQVQLDLIFAYYKYNDMALAIATIDRFLALNPTHPNADWALYMRGLSNMALDSSFIHSMLNMERNDRDPIPVRHAFQDFKKLMKRYPNSQYTADAKARMIALKERLAAYELAVVDYYVRRGAWVAAANRGQLLLNLYPDTQAARDVLPLMERSYAELKLQKPTAQMKSLMQLNGL</sequence>
<dbReference type="CDD" id="cd15830">
    <property type="entry name" value="BamD"/>
    <property type="match status" value="1"/>
</dbReference>
<protein>
    <recommendedName>
        <fullName evidence="6">Outer membrane protein assembly factor BamD</fullName>
    </recommendedName>
</protein>
<comment type="caution">
    <text evidence="9">The sequence shown here is derived from an EMBL/GenBank/DDBJ whole genome shotgun (WGS) entry which is preliminary data.</text>
</comment>
<evidence type="ECO:0000313" key="9">
    <source>
        <dbReference type="EMBL" id="CAH0534306.1"/>
    </source>
</evidence>
<organism evidence="9 10">
    <name type="scientific">Vibrio stylophorae</name>
    <dbReference type="NCBI Taxonomy" id="659351"/>
    <lineage>
        <taxon>Bacteria</taxon>
        <taxon>Pseudomonadati</taxon>
        <taxon>Pseudomonadota</taxon>
        <taxon>Gammaproteobacteria</taxon>
        <taxon>Vibrionales</taxon>
        <taxon>Vibrionaceae</taxon>
        <taxon>Vibrio</taxon>
    </lineage>
</organism>
<keyword evidence="3 6" id="KW-0564">Palmitate</keyword>
<evidence type="ECO:0000256" key="7">
    <source>
        <dbReference type="SAM" id="SignalP"/>
    </source>
</evidence>
<dbReference type="PROSITE" id="PS51257">
    <property type="entry name" value="PROKAR_LIPOPROTEIN"/>
    <property type="match status" value="1"/>
</dbReference>
<comment type="subcellular location">
    <subcellularLocation>
        <location evidence="6">Cell outer membrane</location>
        <topology evidence="6">Lipid-anchor</topology>
    </subcellularLocation>
</comment>
<evidence type="ECO:0000256" key="5">
    <source>
        <dbReference type="ARBA" id="ARBA00023288"/>
    </source>
</evidence>
<dbReference type="HAMAP" id="MF_00922">
    <property type="entry name" value="OM_assembly_BamD"/>
    <property type="match status" value="1"/>
</dbReference>
<name>A0ABM8ZVE9_9VIBR</name>
<feature type="signal peptide" evidence="7">
    <location>
        <begin position="1"/>
        <end position="21"/>
    </location>
</feature>
<evidence type="ECO:0000256" key="6">
    <source>
        <dbReference type="HAMAP-Rule" id="MF_00922"/>
    </source>
</evidence>
<dbReference type="EMBL" id="CAKLDI010000001">
    <property type="protein sequence ID" value="CAH0534306.1"/>
    <property type="molecule type" value="Genomic_DNA"/>
</dbReference>
<keyword evidence="2 6" id="KW-0472">Membrane</keyword>
<dbReference type="RefSeq" id="WP_237466781.1">
    <property type="nucleotide sequence ID" value="NZ_CAKLDI010000001.1"/>
</dbReference>
<evidence type="ECO:0000259" key="8">
    <source>
        <dbReference type="Pfam" id="PF13525"/>
    </source>
</evidence>
<evidence type="ECO:0000256" key="1">
    <source>
        <dbReference type="ARBA" id="ARBA00022729"/>
    </source>
</evidence>
<dbReference type="SUPFAM" id="SSF48452">
    <property type="entry name" value="TPR-like"/>
    <property type="match status" value="1"/>
</dbReference>
<dbReference type="PANTHER" id="PTHR37423:SF1">
    <property type="entry name" value="OUTER MEMBRANE PROTEIN ASSEMBLY FACTOR BAMD"/>
    <property type="match status" value="1"/>
</dbReference>
<keyword evidence="4 6" id="KW-0998">Cell outer membrane</keyword>
<proteinExistence type="inferred from homology"/>
<dbReference type="NCBIfam" id="TIGR03302">
    <property type="entry name" value="OM_YfiO"/>
    <property type="match status" value="1"/>
</dbReference>
<evidence type="ECO:0000313" key="10">
    <source>
        <dbReference type="Proteomes" id="UP000838672"/>
    </source>
</evidence>
<dbReference type="InterPro" id="IPR017689">
    <property type="entry name" value="BamD"/>
</dbReference>
<accession>A0ABM8ZVE9</accession>
<keyword evidence="5 6" id="KW-0449">Lipoprotein</keyword>